<organism evidence="1 2">
    <name type="scientific">Acetomicrobium flavidum</name>
    <dbReference type="NCBI Taxonomy" id="49896"/>
    <lineage>
        <taxon>Bacteria</taxon>
        <taxon>Thermotogati</taxon>
        <taxon>Synergistota</taxon>
        <taxon>Synergistia</taxon>
        <taxon>Synergistales</taxon>
        <taxon>Acetomicrobiaceae</taxon>
        <taxon>Acetomicrobium</taxon>
    </lineage>
</organism>
<accession>A0ABY1JAS1</accession>
<name>A0ABY1JAS1_9BACT</name>
<protein>
    <submittedName>
        <fullName evidence="1">Uncharacterized protein</fullName>
    </submittedName>
</protein>
<comment type="caution">
    <text evidence="1">The sequence shown here is derived from an EMBL/GenBank/DDBJ whole genome shotgun (WGS) entry which is preliminary data.</text>
</comment>
<evidence type="ECO:0000313" key="1">
    <source>
        <dbReference type="EMBL" id="SIN62539.1"/>
    </source>
</evidence>
<proteinExistence type="predicted"/>
<sequence length="47" mass="5437">MPKKLLAREAHRYSLRALAHRYLVSMQAMEIRLKELGLVCKDLRGAV</sequence>
<keyword evidence="2" id="KW-1185">Reference proteome</keyword>
<dbReference type="EMBL" id="FSQZ01000001">
    <property type="protein sequence ID" value="SIN62539.1"/>
    <property type="molecule type" value="Genomic_DNA"/>
</dbReference>
<evidence type="ECO:0000313" key="2">
    <source>
        <dbReference type="Proteomes" id="UP000185093"/>
    </source>
</evidence>
<dbReference type="Proteomes" id="UP000185093">
    <property type="component" value="Unassembled WGS sequence"/>
</dbReference>
<reference evidence="1 2" key="1">
    <citation type="submission" date="2016-11" db="EMBL/GenBank/DDBJ databases">
        <authorList>
            <person name="Varghese N."/>
            <person name="Submissions S."/>
        </authorList>
    </citation>
    <scope>NUCLEOTIDE SEQUENCE [LARGE SCALE GENOMIC DNA]</scope>
    <source>
        <strain evidence="1 2">DSM 20664</strain>
    </source>
</reference>
<gene>
    <name evidence="1" type="ORF">SAMN05444368_0185</name>
</gene>